<dbReference type="Pfam" id="PF00072">
    <property type="entry name" value="Response_reg"/>
    <property type="match status" value="1"/>
</dbReference>
<comment type="caution">
    <text evidence="8">The sequence shown here is derived from an EMBL/GenBank/DDBJ whole genome shotgun (WGS) entry which is preliminary data.</text>
</comment>
<dbReference type="EMBL" id="BAABLX010000023">
    <property type="protein sequence ID" value="GAA4944487.1"/>
    <property type="molecule type" value="Genomic_DNA"/>
</dbReference>
<dbReference type="InterPro" id="IPR025662">
    <property type="entry name" value="Sigma_54_int_dom_ATP-bd_1"/>
</dbReference>
<gene>
    <name evidence="8" type="ORF">GCM10025791_24310</name>
</gene>
<dbReference type="RefSeq" id="WP_345422277.1">
    <property type="nucleotide sequence ID" value="NZ_AP031496.1"/>
</dbReference>
<dbReference type="InterPro" id="IPR001789">
    <property type="entry name" value="Sig_transdc_resp-reg_receiver"/>
</dbReference>
<dbReference type="SMART" id="SM00382">
    <property type="entry name" value="AAA"/>
    <property type="match status" value="1"/>
</dbReference>
<evidence type="ECO:0000313" key="8">
    <source>
        <dbReference type="EMBL" id="GAA4944487.1"/>
    </source>
</evidence>
<evidence type="ECO:0000256" key="4">
    <source>
        <dbReference type="ARBA" id="ARBA00023163"/>
    </source>
</evidence>
<reference evidence="9" key="1">
    <citation type="journal article" date="2019" name="Int. J. Syst. Evol. Microbiol.">
        <title>The Global Catalogue of Microorganisms (GCM) 10K type strain sequencing project: providing services to taxonomists for standard genome sequencing and annotation.</title>
        <authorList>
            <consortium name="The Broad Institute Genomics Platform"/>
            <consortium name="The Broad Institute Genome Sequencing Center for Infectious Disease"/>
            <person name="Wu L."/>
            <person name="Ma J."/>
        </authorList>
    </citation>
    <scope>NUCLEOTIDE SEQUENCE [LARGE SCALE GENOMIC DNA]</scope>
    <source>
        <strain evidence="9">JCM 19134</strain>
    </source>
</reference>
<dbReference type="AlphaFoldDB" id="A0AAV3U2Y5"/>
<dbReference type="InterPro" id="IPR011006">
    <property type="entry name" value="CheY-like_superfamily"/>
</dbReference>
<evidence type="ECO:0000313" key="9">
    <source>
        <dbReference type="Proteomes" id="UP001409585"/>
    </source>
</evidence>
<evidence type="ECO:0000256" key="2">
    <source>
        <dbReference type="ARBA" id="ARBA00022840"/>
    </source>
</evidence>
<dbReference type="InterPro" id="IPR058031">
    <property type="entry name" value="AAA_lid_NorR"/>
</dbReference>
<evidence type="ECO:0000256" key="5">
    <source>
        <dbReference type="PROSITE-ProRule" id="PRU00169"/>
    </source>
</evidence>
<dbReference type="InterPro" id="IPR002197">
    <property type="entry name" value="HTH_Fis"/>
</dbReference>
<dbReference type="SUPFAM" id="SSF52540">
    <property type="entry name" value="P-loop containing nucleoside triphosphate hydrolases"/>
    <property type="match status" value="1"/>
</dbReference>
<keyword evidence="5" id="KW-0597">Phosphoprotein</keyword>
<dbReference type="PROSITE" id="PS50045">
    <property type="entry name" value="SIGMA54_INTERACT_4"/>
    <property type="match status" value="1"/>
</dbReference>
<keyword evidence="4" id="KW-0804">Transcription</keyword>
<dbReference type="InterPro" id="IPR025944">
    <property type="entry name" value="Sigma_54_int_dom_CS"/>
</dbReference>
<dbReference type="Pfam" id="PF00158">
    <property type="entry name" value="Sigma54_activat"/>
    <property type="match status" value="1"/>
</dbReference>
<feature type="domain" description="Sigma-54 factor interaction" evidence="6">
    <location>
        <begin position="129"/>
        <end position="356"/>
    </location>
</feature>
<keyword evidence="1" id="KW-0547">Nucleotide-binding</keyword>
<dbReference type="InterPro" id="IPR002078">
    <property type="entry name" value="Sigma_54_int"/>
</dbReference>
<dbReference type="GO" id="GO:0000160">
    <property type="term" value="P:phosphorelay signal transduction system"/>
    <property type="evidence" value="ECO:0007669"/>
    <property type="project" value="InterPro"/>
</dbReference>
<dbReference type="SUPFAM" id="SSF52172">
    <property type="entry name" value="CheY-like"/>
    <property type="match status" value="1"/>
</dbReference>
<sequence length="432" mass="47538">MSKVLLVDDDSLFTDATSELIKLLGHTVEIASTAQDANQRLNNEHFDVLMLDIMLPDGNGFDILHNLSAESRPPKVAFITGHSAIKSMVNSIAGPGVSYLLKPIDLASIEALLSEPEDATDSNAHFGVLVGESPVIKKVYNYIERVAPTRANVMIMGESGTGKELVAQAIHNASKCSGAMVAANCGAFSPELLSSELFGHEKGSFTGATSRKIGLFEQAKGGTLFLDEVTEMPIDMQPTLLRVLETGMLRRVGGTEDIPIDCRVISATNRSRDQLATEQCLREDIYFRLAVFPIDLPPLRNRGNDVSLLADYFVAHFNKEQQRNIVLTDDVKQRLIDYNWPGNIRELRHTLYRAFILTDSTTNTLSLPQEFSSPFAESTTSQNALTAGTTIQEMERQLITVTLEQVDGDKPTAAKMLGISLKTLYNRLNQYE</sequence>
<dbReference type="InterPro" id="IPR009057">
    <property type="entry name" value="Homeodomain-like_sf"/>
</dbReference>
<dbReference type="PANTHER" id="PTHR32071">
    <property type="entry name" value="TRANSCRIPTIONAL REGULATORY PROTEIN"/>
    <property type="match status" value="1"/>
</dbReference>
<dbReference type="SMART" id="SM00448">
    <property type="entry name" value="REC"/>
    <property type="match status" value="1"/>
</dbReference>
<dbReference type="CDD" id="cd00156">
    <property type="entry name" value="REC"/>
    <property type="match status" value="1"/>
</dbReference>
<dbReference type="Proteomes" id="UP001409585">
    <property type="component" value="Unassembled WGS sequence"/>
</dbReference>
<keyword evidence="3" id="KW-0805">Transcription regulation</keyword>
<dbReference type="SUPFAM" id="SSF46689">
    <property type="entry name" value="Homeodomain-like"/>
    <property type="match status" value="1"/>
</dbReference>
<dbReference type="InterPro" id="IPR027417">
    <property type="entry name" value="P-loop_NTPase"/>
</dbReference>
<evidence type="ECO:0000256" key="3">
    <source>
        <dbReference type="ARBA" id="ARBA00023015"/>
    </source>
</evidence>
<feature type="modified residue" description="4-aspartylphosphate" evidence="5">
    <location>
        <position position="52"/>
    </location>
</feature>
<dbReference type="Gene3D" id="1.10.10.60">
    <property type="entry name" value="Homeodomain-like"/>
    <property type="match status" value="1"/>
</dbReference>
<dbReference type="PROSITE" id="PS50110">
    <property type="entry name" value="RESPONSE_REGULATORY"/>
    <property type="match status" value="1"/>
</dbReference>
<name>A0AAV3U2Y5_9ALTE</name>
<dbReference type="Gene3D" id="3.40.50.2300">
    <property type="match status" value="1"/>
</dbReference>
<accession>A0AAV3U2Y5</accession>
<dbReference type="PROSITE" id="PS00688">
    <property type="entry name" value="SIGMA54_INTERACT_3"/>
    <property type="match status" value="1"/>
</dbReference>
<evidence type="ECO:0000256" key="1">
    <source>
        <dbReference type="ARBA" id="ARBA00022741"/>
    </source>
</evidence>
<dbReference type="GO" id="GO:0006355">
    <property type="term" value="P:regulation of DNA-templated transcription"/>
    <property type="evidence" value="ECO:0007669"/>
    <property type="project" value="InterPro"/>
</dbReference>
<dbReference type="Gene3D" id="3.40.50.300">
    <property type="entry name" value="P-loop containing nucleotide triphosphate hydrolases"/>
    <property type="match status" value="1"/>
</dbReference>
<dbReference type="FunFam" id="3.40.50.300:FF:000006">
    <property type="entry name" value="DNA-binding transcriptional regulator NtrC"/>
    <property type="match status" value="1"/>
</dbReference>
<dbReference type="Gene3D" id="1.10.8.60">
    <property type="match status" value="1"/>
</dbReference>
<keyword evidence="2" id="KW-0067">ATP-binding</keyword>
<dbReference type="PROSITE" id="PS00675">
    <property type="entry name" value="SIGMA54_INTERACT_1"/>
    <property type="match status" value="1"/>
</dbReference>
<dbReference type="CDD" id="cd00009">
    <property type="entry name" value="AAA"/>
    <property type="match status" value="1"/>
</dbReference>
<dbReference type="GO" id="GO:0005524">
    <property type="term" value="F:ATP binding"/>
    <property type="evidence" value="ECO:0007669"/>
    <property type="project" value="UniProtKB-KW"/>
</dbReference>
<proteinExistence type="predicted"/>
<dbReference type="Pfam" id="PF25601">
    <property type="entry name" value="AAA_lid_14"/>
    <property type="match status" value="1"/>
</dbReference>
<dbReference type="PRINTS" id="PR01590">
    <property type="entry name" value="HTHFIS"/>
</dbReference>
<dbReference type="GO" id="GO:0043565">
    <property type="term" value="F:sequence-specific DNA binding"/>
    <property type="evidence" value="ECO:0007669"/>
    <property type="project" value="InterPro"/>
</dbReference>
<organism evidence="8 9">
    <name type="scientific">Halioxenophilus aromaticivorans</name>
    <dbReference type="NCBI Taxonomy" id="1306992"/>
    <lineage>
        <taxon>Bacteria</taxon>
        <taxon>Pseudomonadati</taxon>
        <taxon>Pseudomonadota</taxon>
        <taxon>Gammaproteobacteria</taxon>
        <taxon>Alteromonadales</taxon>
        <taxon>Alteromonadaceae</taxon>
        <taxon>Halioxenophilus</taxon>
    </lineage>
</organism>
<keyword evidence="9" id="KW-1185">Reference proteome</keyword>
<protein>
    <submittedName>
        <fullName evidence="8">Sigma-54 dependent transcriptional regulator</fullName>
    </submittedName>
</protein>
<evidence type="ECO:0000259" key="6">
    <source>
        <dbReference type="PROSITE" id="PS50045"/>
    </source>
</evidence>
<evidence type="ECO:0000259" key="7">
    <source>
        <dbReference type="PROSITE" id="PS50110"/>
    </source>
</evidence>
<dbReference type="PANTHER" id="PTHR32071:SF57">
    <property type="entry name" value="C4-DICARBOXYLATE TRANSPORT TRANSCRIPTIONAL REGULATORY PROTEIN DCTD"/>
    <property type="match status" value="1"/>
</dbReference>
<feature type="domain" description="Response regulatory" evidence="7">
    <location>
        <begin position="3"/>
        <end position="117"/>
    </location>
</feature>
<dbReference type="InterPro" id="IPR003593">
    <property type="entry name" value="AAA+_ATPase"/>
</dbReference>
<dbReference type="Pfam" id="PF02954">
    <property type="entry name" value="HTH_8"/>
    <property type="match status" value="1"/>
</dbReference>